<organism evidence="2 3">
    <name type="scientific">Mucuna pruriens</name>
    <name type="common">Velvet bean</name>
    <name type="synonym">Dolichos pruriens</name>
    <dbReference type="NCBI Taxonomy" id="157652"/>
    <lineage>
        <taxon>Eukaryota</taxon>
        <taxon>Viridiplantae</taxon>
        <taxon>Streptophyta</taxon>
        <taxon>Embryophyta</taxon>
        <taxon>Tracheophyta</taxon>
        <taxon>Spermatophyta</taxon>
        <taxon>Magnoliopsida</taxon>
        <taxon>eudicotyledons</taxon>
        <taxon>Gunneridae</taxon>
        <taxon>Pentapetalae</taxon>
        <taxon>rosids</taxon>
        <taxon>fabids</taxon>
        <taxon>Fabales</taxon>
        <taxon>Fabaceae</taxon>
        <taxon>Papilionoideae</taxon>
        <taxon>50 kb inversion clade</taxon>
        <taxon>NPAAA clade</taxon>
        <taxon>indigoferoid/millettioid clade</taxon>
        <taxon>Phaseoleae</taxon>
        <taxon>Mucuna</taxon>
    </lineage>
</organism>
<gene>
    <name evidence="2" type="ORF">CR513_54361</name>
</gene>
<sequence>MVEEYRLQSATTTTSQGNQQHSKLILNNQSLSSQLICPIQQQHTGGRTVQIHHRILRTRRGLMG</sequence>
<proteinExistence type="predicted"/>
<protein>
    <submittedName>
        <fullName evidence="2">Uncharacterized protein</fullName>
    </submittedName>
</protein>
<dbReference type="EMBL" id="QJKJ01013252">
    <property type="protein sequence ID" value="RDX66836.1"/>
    <property type="molecule type" value="Genomic_DNA"/>
</dbReference>
<evidence type="ECO:0000313" key="3">
    <source>
        <dbReference type="Proteomes" id="UP000257109"/>
    </source>
</evidence>
<name>A0A371ELG1_MUCPR</name>
<dbReference type="Proteomes" id="UP000257109">
    <property type="component" value="Unassembled WGS sequence"/>
</dbReference>
<feature type="region of interest" description="Disordered" evidence="1">
    <location>
        <begin position="1"/>
        <end position="21"/>
    </location>
</feature>
<evidence type="ECO:0000256" key="1">
    <source>
        <dbReference type="SAM" id="MobiDB-lite"/>
    </source>
</evidence>
<feature type="compositionally biased region" description="Polar residues" evidence="1">
    <location>
        <begin position="8"/>
        <end position="21"/>
    </location>
</feature>
<evidence type="ECO:0000313" key="2">
    <source>
        <dbReference type="EMBL" id="RDX66836.1"/>
    </source>
</evidence>
<keyword evidence="3" id="KW-1185">Reference proteome</keyword>
<feature type="non-terminal residue" evidence="2">
    <location>
        <position position="64"/>
    </location>
</feature>
<accession>A0A371ELG1</accession>
<dbReference type="AlphaFoldDB" id="A0A371ELG1"/>
<reference evidence="2" key="1">
    <citation type="submission" date="2018-05" db="EMBL/GenBank/DDBJ databases">
        <title>Draft genome of Mucuna pruriens seed.</title>
        <authorList>
            <person name="Nnadi N.E."/>
            <person name="Vos R."/>
            <person name="Hasami M.H."/>
            <person name="Devisetty U.K."/>
            <person name="Aguiy J.C."/>
        </authorList>
    </citation>
    <scope>NUCLEOTIDE SEQUENCE [LARGE SCALE GENOMIC DNA]</scope>
    <source>
        <strain evidence="2">JCA_2017</strain>
    </source>
</reference>
<comment type="caution">
    <text evidence="2">The sequence shown here is derived from an EMBL/GenBank/DDBJ whole genome shotgun (WGS) entry which is preliminary data.</text>
</comment>